<evidence type="ECO:0008006" key="3">
    <source>
        <dbReference type="Google" id="ProtNLM"/>
    </source>
</evidence>
<dbReference type="RefSeq" id="WP_137340036.1">
    <property type="nucleotide sequence ID" value="NZ_SZVO01000004.1"/>
</dbReference>
<protein>
    <recommendedName>
        <fullName evidence="3">Nuclear transport factor 2 family protein</fullName>
    </recommendedName>
</protein>
<dbReference type="SUPFAM" id="SSF54427">
    <property type="entry name" value="NTF2-like"/>
    <property type="match status" value="1"/>
</dbReference>
<name>A0A4U6D845_9BACT</name>
<dbReference type="Proteomes" id="UP000304900">
    <property type="component" value="Unassembled WGS sequence"/>
</dbReference>
<dbReference type="CDD" id="cd00531">
    <property type="entry name" value="NTF2_like"/>
    <property type="match status" value="1"/>
</dbReference>
<dbReference type="AlphaFoldDB" id="A0A4U6D845"/>
<gene>
    <name evidence="1" type="ORF">FDK13_11055</name>
</gene>
<sequence>MNHAKESIEILPADFTNALNSGNREDIAAFYTEDALFMPPGNVSLFKSTLSKNTSREHFKKVNFHIDYRVKDNRSLPHMNLWKAIQPVERS</sequence>
<dbReference type="InterPro" id="IPR032710">
    <property type="entry name" value="NTF2-like_dom_sf"/>
</dbReference>
<reference evidence="1 2" key="1">
    <citation type="submission" date="2019-05" db="EMBL/GenBank/DDBJ databases">
        <title>Dyadobacter AR-3-8 sp. nov., isolated from arctic soil.</title>
        <authorList>
            <person name="Chaudhary D.K."/>
        </authorList>
    </citation>
    <scope>NUCLEOTIDE SEQUENCE [LARGE SCALE GENOMIC DNA]</scope>
    <source>
        <strain evidence="1 2">AR-3-8</strain>
    </source>
</reference>
<evidence type="ECO:0000313" key="1">
    <source>
        <dbReference type="EMBL" id="TKT92491.1"/>
    </source>
</evidence>
<proteinExistence type="predicted"/>
<keyword evidence="2" id="KW-1185">Reference proteome</keyword>
<organism evidence="1 2">
    <name type="scientific">Dyadobacter frigoris</name>
    <dbReference type="NCBI Taxonomy" id="2576211"/>
    <lineage>
        <taxon>Bacteria</taxon>
        <taxon>Pseudomonadati</taxon>
        <taxon>Bacteroidota</taxon>
        <taxon>Cytophagia</taxon>
        <taxon>Cytophagales</taxon>
        <taxon>Spirosomataceae</taxon>
        <taxon>Dyadobacter</taxon>
    </lineage>
</organism>
<dbReference type="Gene3D" id="3.10.450.50">
    <property type="match status" value="1"/>
</dbReference>
<dbReference type="EMBL" id="SZVO01000004">
    <property type="protein sequence ID" value="TKT92491.1"/>
    <property type="molecule type" value="Genomic_DNA"/>
</dbReference>
<dbReference type="OrthoDB" id="6491893at2"/>
<comment type="caution">
    <text evidence="1">The sequence shown here is derived from an EMBL/GenBank/DDBJ whole genome shotgun (WGS) entry which is preliminary data.</text>
</comment>
<accession>A0A4U6D845</accession>
<evidence type="ECO:0000313" key="2">
    <source>
        <dbReference type="Proteomes" id="UP000304900"/>
    </source>
</evidence>